<dbReference type="InterPro" id="IPR036397">
    <property type="entry name" value="RNaseH_sf"/>
</dbReference>
<keyword evidence="16" id="KW-1185">Reference proteome</keyword>
<evidence type="ECO:0000256" key="8">
    <source>
        <dbReference type="ARBA" id="ARBA00022801"/>
    </source>
</evidence>
<dbReference type="InterPro" id="IPR041373">
    <property type="entry name" value="RT_RNaseH"/>
</dbReference>
<dbReference type="InterPro" id="IPR050951">
    <property type="entry name" value="Retrovirus_Pol_polyprotein"/>
</dbReference>
<dbReference type="InterPro" id="IPR001584">
    <property type="entry name" value="Integrase_cat-core"/>
</dbReference>
<dbReference type="PANTHER" id="PTHR37984">
    <property type="entry name" value="PROTEIN CBG26694"/>
    <property type="match status" value="1"/>
</dbReference>
<dbReference type="InterPro" id="IPR011009">
    <property type="entry name" value="Kinase-like_dom_sf"/>
</dbReference>
<evidence type="ECO:0000256" key="7">
    <source>
        <dbReference type="ARBA" id="ARBA00022777"/>
    </source>
</evidence>
<evidence type="ECO:0000256" key="6">
    <source>
        <dbReference type="ARBA" id="ARBA00022759"/>
    </source>
</evidence>
<keyword evidence="11" id="KW-0472">Membrane</keyword>
<dbReference type="PROSITE" id="PS50878">
    <property type="entry name" value="RT_POL"/>
    <property type="match status" value="1"/>
</dbReference>
<dbReference type="Pfam" id="PF00665">
    <property type="entry name" value="rve"/>
    <property type="match status" value="1"/>
</dbReference>
<evidence type="ECO:0000313" key="15">
    <source>
        <dbReference type="EMBL" id="UYV60518.1"/>
    </source>
</evidence>
<dbReference type="Pfam" id="PF17917">
    <property type="entry name" value="RT_RNaseH"/>
    <property type="match status" value="1"/>
</dbReference>
<evidence type="ECO:0000259" key="13">
    <source>
        <dbReference type="PROSITE" id="PS50878"/>
    </source>
</evidence>
<dbReference type="PROSITE" id="PS50994">
    <property type="entry name" value="INTEGRASE"/>
    <property type="match status" value="1"/>
</dbReference>
<dbReference type="Gene3D" id="1.10.340.70">
    <property type="match status" value="1"/>
</dbReference>
<dbReference type="PANTHER" id="PTHR37984:SF5">
    <property type="entry name" value="PROTEIN NYNRIN-LIKE"/>
    <property type="match status" value="1"/>
</dbReference>
<dbReference type="Pfam" id="PF00069">
    <property type="entry name" value="Pkinase"/>
    <property type="match status" value="1"/>
</dbReference>
<feature type="domain" description="Protein kinase" evidence="12">
    <location>
        <begin position="31"/>
        <end position="301"/>
    </location>
</feature>
<dbReference type="EMBL" id="CP092863">
    <property type="protein sequence ID" value="UYV60518.1"/>
    <property type="molecule type" value="Genomic_DNA"/>
</dbReference>
<dbReference type="InterPro" id="IPR000477">
    <property type="entry name" value="RT_dom"/>
</dbReference>
<dbReference type="Gene3D" id="1.10.510.10">
    <property type="entry name" value="Transferase(Phosphotransferase) domain 1"/>
    <property type="match status" value="1"/>
</dbReference>
<dbReference type="PROSITE" id="PS00108">
    <property type="entry name" value="PROTEIN_KINASE_ST"/>
    <property type="match status" value="1"/>
</dbReference>
<keyword evidence="7" id="KW-0418">Kinase</keyword>
<dbReference type="Pfam" id="PF17921">
    <property type="entry name" value="Integrase_H2C2"/>
    <property type="match status" value="1"/>
</dbReference>
<dbReference type="SUPFAM" id="SSF53098">
    <property type="entry name" value="Ribonuclease H-like"/>
    <property type="match status" value="1"/>
</dbReference>
<dbReference type="SMART" id="SM00220">
    <property type="entry name" value="S_TKc"/>
    <property type="match status" value="1"/>
</dbReference>
<keyword evidence="6" id="KW-0255">Endonuclease</keyword>
<dbReference type="InterPro" id="IPR008271">
    <property type="entry name" value="Ser/Thr_kinase_AS"/>
</dbReference>
<feature type="region of interest" description="Disordered" evidence="10">
    <location>
        <begin position="559"/>
        <end position="595"/>
    </location>
</feature>
<keyword evidence="4" id="KW-0548">Nucleotidyltransferase</keyword>
<feature type="transmembrane region" description="Helical" evidence="11">
    <location>
        <begin position="1618"/>
        <end position="1645"/>
    </location>
</feature>
<dbReference type="InterPro" id="IPR041588">
    <property type="entry name" value="Integrase_H2C2"/>
</dbReference>
<dbReference type="CDD" id="cd01647">
    <property type="entry name" value="RT_LTR"/>
    <property type="match status" value="1"/>
</dbReference>
<reference evidence="15 16" key="1">
    <citation type="submission" date="2022-01" db="EMBL/GenBank/DDBJ databases">
        <title>A chromosomal length assembly of Cordylochernes scorpioides.</title>
        <authorList>
            <person name="Zeh D."/>
            <person name="Zeh J."/>
        </authorList>
    </citation>
    <scope>NUCLEOTIDE SEQUENCE [LARGE SCALE GENOMIC DNA]</scope>
    <source>
        <strain evidence="15">IN4F17</strain>
        <tissue evidence="15">Whole Body</tissue>
    </source>
</reference>
<evidence type="ECO:0000256" key="3">
    <source>
        <dbReference type="ARBA" id="ARBA00022679"/>
    </source>
</evidence>
<proteinExistence type="predicted"/>
<keyword evidence="2" id="KW-0723">Serine/threonine-protein kinase</keyword>
<dbReference type="InterPro" id="IPR045267">
    <property type="entry name" value="CDK11/PITSLRE_STKc"/>
</dbReference>
<feature type="compositionally biased region" description="Basic and acidic residues" evidence="10">
    <location>
        <begin position="342"/>
        <end position="353"/>
    </location>
</feature>
<dbReference type="Gene3D" id="3.30.70.270">
    <property type="match status" value="2"/>
</dbReference>
<gene>
    <name evidence="15" type="ORF">LAZ67_1001400</name>
</gene>
<evidence type="ECO:0000256" key="11">
    <source>
        <dbReference type="SAM" id="Phobius"/>
    </source>
</evidence>
<feature type="region of interest" description="Disordered" evidence="10">
    <location>
        <begin position="617"/>
        <end position="676"/>
    </location>
</feature>
<dbReference type="Pfam" id="PF00078">
    <property type="entry name" value="RVT_1"/>
    <property type="match status" value="1"/>
</dbReference>
<feature type="compositionally biased region" description="Low complexity" evidence="10">
    <location>
        <begin position="584"/>
        <end position="595"/>
    </location>
</feature>
<dbReference type="InterPro" id="IPR043128">
    <property type="entry name" value="Rev_trsase/Diguanyl_cyclase"/>
</dbReference>
<feature type="domain" description="Reverse transcriptase" evidence="13">
    <location>
        <begin position="735"/>
        <end position="914"/>
    </location>
</feature>
<protein>
    <recommendedName>
        <fullName evidence="1">RNA-directed DNA polymerase</fullName>
        <ecNumber evidence="1">2.7.7.49</ecNumber>
    </recommendedName>
</protein>
<evidence type="ECO:0000259" key="14">
    <source>
        <dbReference type="PROSITE" id="PS50994"/>
    </source>
</evidence>
<keyword evidence="3" id="KW-0808">Transferase</keyword>
<dbReference type="Gene3D" id="3.10.10.10">
    <property type="entry name" value="HIV Type 1 Reverse Transcriptase, subunit A, domain 1"/>
    <property type="match status" value="1"/>
</dbReference>
<evidence type="ECO:0000256" key="9">
    <source>
        <dbReference type="ARBA" id="ARBA00022918"/>
    </source>
</evidence>
<dbReference type="InterPro" id="IPR000719">
    <property type="entry name" value="Prot_kinase_dom"/>
</dbReference>
<dbReference type="Gene3D" id="3.30.200.20">
    <property type="entry name" value="Phosphorylase Kinase, domain 1"/>
    <property type="match status" value="1"/>
</dbReference>
<evidence type="ECO:0000259" key="12">
    <source>
        <dbReference type="PROSITE" id="PS50011"/>
    </source>
</evidence>
<dbReference type="SUPFAM" id="SSF56672">
    <property type="entry name" value="DNA/RNA polymerases"/>
    <property type="match status" value="1"/>
</dbReference>
<keyword evidence="5" id="KW-0540">Nuclease</keyword>
<sequence>MVQTISNIQLHDKEMPFPYNATQGCRSVEEFHCLNRIEEGTYGVVYRARDKRTMESVLMAPHSIELASVEITSKCCCVQEIVVGSNMDKIYIVMDYVEHDLKSLMESMKNPFLLGEVKTLMLQLLKAVAHLHDNWILHRDLKTSNLLLSHKGILKVGDFGLAREYGSPLKAYTPIVVTLWYRAPELLLGTKEYSTPIDMWSVGCIFGEFLNMKPLFPGKSEPDQLNRIFRDLGTPSDKIWPGYGELPLVKKLQLPEFPYNNIQSRFASKLTNLGFDLLNKFLTYCPTKRISAEQALKHEFFQEAPRPTHPSMFPTWPAKSEQSRRTQSPKPPSGGKQFAGHNRVDRMDERNETQDAEEYTAEGGNNPAASTPKIEPPPPSAELPAVLTRLAACLSALQTTSDRVTHRTEIEVQSFDGTYPAAQFFRTYDQKTDWDGLTNTEKVLRLPRYLNNKPLEHFRRLRMETQHYIQVRQTFLDLYPETNEATYAQYFSMKLAGQPNLEEYYRNKTALGLQLGLPQEVILETLTEGLPPSDQRLVRIVPPENLGAWFRLVQRIRGSGAPSPRHPDEHAPPLLGPYAPVRPSPRTVPTRSTPPTDCRFCGGLHWHSECRLRQAPQLPRASGDARAARSAQLAEQRPRAQPHHQASRAQATGITKGAPDQQPTDKQPQPPYPPQFPALLRQYQHVFSRNKFAVPCLKVPPVRIATNSDKVVTIRPYRVPICDQREIRSQIRQMLDNDIIEPSYSPFSSPVTLVTKRDKTKRFCIDYRKVNEVISSDVHPLPRIEDILDRLARAKYFSTADVSSAYWQVPIHPDSRPLLAFATIDGLYQPTRLPFGLKTSPQIYERAINQVLQGHGLDCVAHYFDDFVIYSETLEEHQEHLRRFFAFCDAENLQLNLTKCEFFRQTIEFLGYTITAGTTTPLIRNTDVIHAIPPPNNRKTLQSFLGAVNVYNKFIPDYARLRTPLNNLLKKDVTWDWDDKCQKAFTSLKESLTQHPVLHLYKDELPCQVYCDASTLGIAGVLKQVHSAGKAYPVQYFSRALRVHERNYTISELECLAIVESVEKFRVYLMGRKFTIFSDHHALQWLKTIKNPSGRLFRWSLRLSCYEYEVRYIKGSLQHEADLLSRNPFCGFLDATIIKNHQLTPSGESKLTIDRNGLQTLKRRGVTKIVVPDALVPDLLTKVHSRYNHPGISQMTRLISTQYYWKGMSEDISKTTKACAICQSTKHPRGPTFGELGQLPVATRPFDLVALDTIAGLAKYGNAKAYLHVVVDHFSRYTWTFPSKSTSITTYQQVIKRVLQDGSPKRLLTDRAPAFTSPKFRKFLINRNIHPLLTTSNNPQANGLCERLNATLTGKLRLLHLENPKAAWTKLAKRVTVVYNNTPHSVTGFPPGYLMFGVLPPELTEHVNPYPVLTTARRIAHERTQAKHLKDKHAYDQQHKTPHFEPGDLVLVKVYHHPNTGKLAPYFTGPYEILEIISPNVVRINRPNQPLNRNTDTVHVNKLQYYNENIRYIAPPTLIPHPAKPQSRTLPPLFEHLTPDLFTVERFAPTIGNCTTTTPVDPQCNIIAQRDIPQPAISRPTHITKVKTPIPTVRADPKPIPLQARFFRNVKTFPLFHLLYLINLFILPTVLLPMATLLYVSVYTLQPNRLFQLQEALFEIAIAVVELIHRTIGIILPELWTILVHSHALVALIGEIIGEIFQTLFRARQVE</sequence>
<organism evidence="15 16">
    <name type="scientific">Cordylochernes scorpioides</name>
    <dbReference type="NCBI Taxonomy" id="51811"/>
    <lineage>
        <taxon>Eukaryota</taxon>
        <taxon>Metazoa</taxon>
        <taxon>Ecdysozoa</taxon>
        <taxon>Arthropoda</taxon>
        <taxon>Chelicerata</taxon>
        <taxon>Arachnida</taxon>
        <taxon>Pseudoscorpiones</taxon>
        <taxon>Cheliferoidea</taxon>
        <taxon>Chernetidae</taxon>
        <taxon>Cordylochernes</taxon>
    </lineage>
</organism>
<keyword evidence="9" id="KW-0695">RNA-directed DNA polymerase</keyword>
<dbReference type="SUPFAM" id="SSF56112">
    <property type="entry name" value="Protein kinase-like (PK-like)"/>
    <property type="match status" value="1"/>
</dbReference>
<dbReference type="Proteomes" id="UP001235939">
    <property type="component" value="Chromosome 01"/>
</dbReference>
<accession>A0ABY6JWR5</accession>
<dbReference type="CDD" id="cd07843">
    <property type="entry name" value="STKc_CDC2L1"/>
    <property type="match status" value="1"/>
</dbReference>
<dbReference type="EC" id="2.7.7.49" evidence="1"/>
<dbReference type="Gene3D" id="3.30.420.10">
    <property type="entry name" value="Ribonuclease H-like superfamily/Ribonuclease H"/>
    <property type="match status" value="1"/>
</dbReference>
<evidence type="ECO:0000256" key="10">
    <source>
        <dbReference type="SAM" id="MobiDB-lite"/>
    </source>
</evidence>
<feature type="domain" description="Integrase catalytic" evidence="14">
    <location>
        <begin position="1241"/>
        <end position="1399"/>
    </location>
</feature>
<feature type="region of interest" description="Disordered" evidence="10">
    <location>
        <begin position="303"/>
        <end position="378"/>
    </location>
</feature>
<evidence type="ECO:0000313" key="16">
    <source>
        <dbReference type="Proteomes" id="UP001235939"/>
    </source>
</evidence>
<keyword evidence="8" id="KW-0378">Hydrolase</keyword>
<evidence type="ECO:0000256" key="5">
    <source>
        <dbReference type="ARBA" id="ARBA00022722"/>
    </source>
</evidence>
<dbReference type="InterPro" id="IPR012337">
    <property type="entry name" value="RNaseH-like_sf"/>
</dbReference>
<evidence type="ECO:0000256" key="2">
    <source>
        <dbReference type="ARBA" id="ARBA00022527"/>
    </source>
</evidence>
<dbReference type="InterPro" id="IPR043502">
    <property type="entry name" value="DNA/RNA_pol_sf"/>
</dbReference>
<keyword evidence="11" id="KW-0812">Transmembrane</keyword>
<keyword evidence="11" id="KW-1133">Transmembrane helix</keyword>
<dbReference type="PROSITE" id="PS50011">
    <property type="entry name" value="PROTEIN_KINASE_DOM"/>
    <property type="match status" value="1"/>
</dbReference>
<feature type="compositionally biased region" description="Low complexity" evidence="10">
    <location>
        <begin position="620"/>
        <end position="631"/>
    </location>
</feature>
<dbReference type="CDD" id="cd09274">
    <property type="entry name" value="RNase_HI_RT_Ty3"/>
    <property type="match status" value="1"/>
</dbReference>
<evidence type="ECO:0000256" key="1">
    <source>
        <dbReference type="ARBA" id="ARBA00012493"/>
    </source>
</evidence>
<evidence type="ECO:0000256" key="4">
    <source>
        <dbReference type="ARBA" id="ARBA00022695"/>
    </source>
</evidence>
<name>A0ABY6JWR5_9ARAC</name>